<reference evidence="1 2" key="1">
    <citation type="journal article" date="2018" name="Sci. Rep.">
        <title>Genomic signatures of local adaptation to the degree of environmental predictability in rotifers.</title>
        <authorList>
            <person name="Franch-Gras L."/>
            <person name="Hahn C."/>
            <person name="Garcia-Roger E.M."/>
            <person name="Carmona M.J."/>
            <person name="Serra M."/>
            <person name="Gomez A."/>
        </authorList>
    </citation>
    <scope>NUCLEOTIDE SEQUENCE [LARGE SCALE GENOMIC DNA]</scope>
    <source>
        <strain evidence="1">HYR1</strain>
    </source>
</reference>
<protein>
    <submittedName>
        <fullName evidence="1">Uncharacterized protein</fullName>
    </submittedName>
</protein>
<proteinExistence type="predicted"/>
<evidence type="ECO:0000313" key="2">
    <source>
        <dbReference type="Proteomes" id="UP000276133"/>
    </source>
</evidence>
<comment type="caution">
    <text evidence="1">The sequence shown here is derived from an EMBL/GenBank/DDBJ whole genome shotgun (WGS) entry which is preliminary data.</text>
</comment>
<keyword evidence="2" id="KW-1185">Reference proteome</keyword>
<sequence length="85" mass="9857">MILQQETCGARLDTIILIKSFNDNNIILKDLYLKFSKRNCSFSNGSIIFKFTQIWILFSKALYKSIFAAFIFFKDAITTNTNSKE</sequence>
<evidence type="ECO:0000313" key="1">
    <source>
        <dbReference type="EMBL" id="RNA28832.1"/>
    </source>
</evidence>
<organism evidence="1 2">
    <name type="scientific">Brachionus plicatilis</name>
    <name type="common">Marine rotifer</name>
    <name type="synonym">Brachionus muelleri</name>
    <dbReference type="NCBI Taxonomy" id="10195"/>
    <lineage>
        <taxon>Eukaryota</taxon>
        <taxon>Metazoa</taxon>
        <taxon>Spiralia</taxon>
        <taxon>Gnathifera</taxon>
        <taxon>Rotifera</taxon>
        <taxon>Eurotatoria</taxon>
        <taxon>Monogononta</taxon>
        <taxon>Pseudotrocha</taxon>
        <taxon>Ploima</taxon>
        <taxon>Brachionidae</taxon>
        <taxon>Brachionus</taxon>
    </lineage>
</organism>
<dbReference type="EMBL" id="REGN01002328">
    <property type="protein sequence ID" value="RNA28832.1"/>
    <property type="molecule type" value="Genomic_DNA"/>
</dbReference>
<dbReference type="Proteomes" id="UP000276133">
    <property type="component" value="Unassembled WGS sequence"/>
</dbReference>
<name>A0A3M7RZC3_BRAPC</name>
<accession>A0A3M7RZC3</accession>
<gene>
    <name evidence="1" type="ORF">BpHYR1_039082</name>
</gene>
<dbReference type="AlphaFoldDB" id="A0A3M7RZC3"/>